<accession>A0A5Q4YTT5</accession>
<sequence>MAFRRHPQFPQKGFPVAESSAKSFFSRLDARRFPTFNSARSAAIAPPAGHRPPAFNLLLISPSTMPLSPQQDILEIDQDASVLRFAPQAGGRLMSWTIDGEAVIHWPEHADWSQPARIRGGNPLLFPFLGRHRVDGKIGYWRDAKGTVRELPMHGFARDLPFEAHADVHGAGLRMTLTDSKATRHGYPFGFRFEAAYCLADARTLDVTFTTTNTGDARLPSRLPSRLPYYAGHHFYFTLPHTQRAATSLELPRTERRYQQDDGSISAAEPGEARYTLDEARIHDRFHCLAGTPDQPVRLIAPGLDRIVTIDLQRPDSIPWYAVTTWTEAAESDFYCVEPWLGLPDAIHNGMGLRWLEPGQTEVAALRITVDKLG</sequence>
<dbReference type="GO" id="GO:0005975">
    <property type="term" value="P:carbohydrate metabolic process"/>
    <property type="evidence" value="ECO:0007669"/>
    <property type="project" value="InterPro"/>
</dbReference>
<dbReference type="KEGG" id="pdio:PDMSB3_3135"/>
<dbReference type="Proteomes" id="UP000325811">
    <property type="component" value="Chromosome I"/>
</dbReference>
<dbReference type="Pfam" id="PF01263">
    <property type="entry name" value="Aldose_epim"/>
    <property type="match status" value="1"/>
</dbReference>
<protein>
    <submittedName>
        <fullName evidence="1">Galactose mutarotase-like enzyme</fullName>
    </submittedName>
</protein>
<dbReference type="GO" id="GO:0030246">
    <property type="term" value="F:carbohydrate binding"/>
    <property type="evidence" value="ECO:0007669"/>
    <property type="project" value="InterPro"/>
</dbReference>
<keyword evidence="2" id="KW-1185">Reference proteome</keyword>
<dbReference type="SUPFAM" id="SSF74650">
    <property type="entry name" value="Galactose mutarotase-like"/>
    <property type="match status" value="1"/>
</dbReference>
<dbReference type="EMBL" id="LR699553">
    <property type="protein sequence ID" value="VVD29591.1"/>
    <property type="molecule type" value="Genomic_DNA"/>
</dbReference>
<reference evidence="1 2" key="1">
    <citation type="submission" date="2019-08" db="EMBL/GenBank/DDBJ databases">
        <authorList>
            <person name="Herpell B J."/>
        </authorList>
    </citation>
    <scope>NUCLEOTIDE SEQUENCE [LARGE SCALE GENOMIC DNA]</scope>
    <source>
        <strain evidence="2">Msb3</strain>
    </source>
</reference>
<dbReference type="Gene3D" id="2.70.98.10">
    <property type="match status" value="1"/>
</dbReference>
<dbReference type="AlphaFoldDB" id="A0A5Q4YTT5"/>
<evidence type="ECO:0000313" key="1">
    <source>
        <dbReference type="EMBL" id="VVD29591.1"/>
    </source>
</evidence>
<name>A0A5Q4YTT5_9BURK</name>
<evidence type="ECO:0000313" key="2">
    <source>
        <dbReference type="Proteomes" id="UP000325811"/>
    </source>
</evidence>
<dbReference type="InterPro" id="IPR008183">
    <property type="entry name" value="Aldose_1/G6P_1-epimerase"/>
</dbReference>
<dbReference type="InterPro" id="IPR014718">
    <property type="entry name" value="GH-type_carb-bd"/>
</dbReference>
<proteinExistence type="predicted"/>
<dbReference type="GO" id="GO:0016853">
    <property type="term" value="F:isomerase activity"/>
    <property type="evidence" value="ECO:0007669"/>
    <property type="project" value="InterPro"/>
</dbReference>
<dbReference type="InterPro" id="IPR011013">
    <property type="entry name" value="Gal_mutarotase_sf_dom"/>
</dbReference>
<organism evidence="1 2">
    <name type="scientific">Paraburkholderia dioscoreae</name>
    <dbReference type="NCBI Taxonomy" id="2604047"/>
    <lineage>
        <taxon>Bacteria</taxon>
        <taxon>Pseudomonadati</taxon>
        <taxon>Pseudomonadota</taxon>
        <taxon>Betaproteobacteria</taxon>
        <taxon>Burkholderiales</taxon>
        <taxon>Burkholderiaceae</taxon>
        <taxon>Paraburkholderia</taxon>
    </lineage>
</organism>
<gene>
    <name evidence="1" type="ORF">PDMSB3_3135</name>
</gene>